<dbReference type="InterPro" id="IPR036282">
    <property type="entry name" value="Glutathione-S-Trfase_C_sf"/>
</dbReference>
<name>A0A1W6ZQT5_9HYPH</name>
<dbReference type="SUPFAM" id="SSF47616">
    <property type="entry name" value="GST C-terminal domain-like"/>
    <property type="match status" value="1"/>
</dbReference>
<dbReference type="Pfam" id="PF02798">
    <property type="entry name" value="GST_N"/>
    <property type="match status" value="1"/>
</dbReference>
<dbReference type="AlphaFoldDB" id="A0A1W6ZQT5"/>
<accession>A0A1W6ZQT5</accession>
<comment type="similarity">
    <text evidence="1">Belongs to the GST superfamily.</text>
</comment>
<dbReference type="PROSITE" id="PS50405">
    <property type="entry name" value="GST_CTER"/>
    <property type="match status" value="1"/>
</dbReference>
<sequence length="207" mass="23442">MLKIWGRNTSSNVQKAMWAVGELNLEHERFDVGGNYGKNREPAYLLMNPNGLVPTLQEGDFILWESNAIVRYLARQYGAGTLEPFEPKEIGRANQWMDWQLSVVAPAIHAAFWGLIRTPEDKRDMAAIAASQNKTTDAMKILDAQLGRTEYVAGDKFSMGDIPVGVMAYRFRQLCPDRPELKNLERWFASIEQRQAFKDHVGAIPLS</sequence>
<dbReference type="Proteomes" id="UP000194137">
    <property type="component" value="Chromosome"/>
</dbReference>
<dbReference type="SFLD" id="SFLDS00019">
    <property type="entry name" value="Glutathione_Transferase_(cytos"/>
    <property type="match status" value="1"/>
</dbReference>
<organism evidence="3 4">
    <name type="scientific">Pseudorhodoplanes sinuspersici</name>
    <dbReference type="NCBI Taxonomy" id="1235591"/>
    <lineage>
        <taxon>Bacteria</taxon>
        <taxon>Pseudomonadati</taxon>
        <taxon>Pseudomonadota</taxon>
        <taxon>Alphaproteobacteria</taxon>
        <taxon>Hyphomicrobiales</taxon>
        <taxon>Pseudorhodoplanes</taxon>
    </lineage>
</organism>
<dbReference type="PROSITE" id="PS50404">
    <property type="entry name" value="GST_NTER"/>
    <property type="match status" value="1"/>
</dbReference>
<evidence type="ECO:0000313" key="3">
    <source>
        <dbReference type="EMBL" id="ARP99124.1"/>
    </source>
</evidence>
<dbReference type="EMBL" id="CP021112">
    <property type="protein sequence ID" value="ARP99124.1"/>
    <property type="molecule type" value="Genomic_DNA"/>
</dbReference>
<evidence type="ECO:0000313" key="4">
    <source>
        <dbReference type="Proteomes" id="UP000194137"/>
    </source>
</evidence>
<proteinExistence type="inferred from homology"/>
<dbReference type="PANTHER" id="PTHR44051">
    <property type="entry name" value="GLUTATHIONE S-TRANSFERASE-RELATED"/>
    <property type="match status" value="1"/>
</dbReference>
<dbReference type="KEGG" id="psin:CAK95_08530"/>
<dbReference type="SFLD" id="SFLDG01150">
    <property type="entry name" value="Main.1:_Beta-like"/>
    <property type="match status" value="1"/>
</dbReference>
<dbReference type="SUPFAM" id="SSF52833">
    <property type="entry name" value="Thioredoxin-like"/>
    <property type="match status" value="1"/>
</dbReference>
<dbReference type="Pfam" id="PF13410">
    <property type="entry name" value="GST_C_2"/>
    <property type="match status" value="1"/>
</dbReference>
<dbReference type="PANTHER" id="PTHR44051:SF19">
    <property type="entry name" value="DISULFIDE-BOND OXIDOREDUCTASE YFCG"/>
    <property type="match status" value="1"/>
</dbReference>
<keyword evidence="2 3" id="KW-0808">Transferase</keyword>
<keyword evidence="4" id="KW-1185">Reference proteome</keyword>
<dbReference type="InterPro" id="IPR004045">
    <property type="entry name" value="Glutathione_S-Trfase_N"/>
</dbReference>
<gene>
    <name evidence="3" type="ORF">CAK95_08530</name>
</gene>
<dbReference type="Gene3D" id="1.20.1050.10">
    <property type="match status" value="1"/>
</dbReference>
<dbReference type="FunFam" id="3.40.30.10:FF:000039">
    <property type="entry name" value="Glutathione S-transferase domain"/>
    <property type="match status" value="1"/>
</dbReference>
<dbReference type="STRING" id="1235591.CAK95_08530"/>
<dbReference type="InterPro" id="IPR036249">
    <property type="entry name" value="Thioredoxin-like_sf"/>
</dbReference>
<evidence type="ECO:0000256" key="2">
    <source>
        <dbReference type="ARBA" id="ARBA00022679"/>
    </source>
</evidence>
<evidence type="ECO:0000256" key="1">
    <source>
        <dbReference type="ARBA" id="ARBA00007409"/>
    </source>
</evidence>
<dbReference type="InterPro" id="IPR040079">
    <property type="entry name" value="Glutathione_S-Trfase"/>
</dbReference>
<dbReference type="OrthoDB" id="9810080at2"/>
<dbReference type="InterPro" id="IPR010987">
    <property type="entry name" value="Glutathione-S-Trfase_C-like"/>
</dbReference>
<protein>
    <submittedName>
        <fullName evidence="3">Glutathione S-transferase</fullName>
    </submittedName>
</protein>
<dbReference type="RefSeq" id="WP_086087533.1">
    <property type="nucleotide sequence ID" value="NZ_CP021112.1"/>
</dbReference>
<reference evidence="3 4" key="1">
    <citation type="submission" date="2017-05" db="EMBL/GenBank/DDBJ databases">
        <title>Full genome sequence of Pseudorhodoplanes sinuspersici.</title>
        <authorList>
            <person name="Dastgheib S.M.M."/>
            <person name="Shavandi M."/>
            <person name="Tirandaz H."/>
        </authorList>
    </citation>
    <scope>NUCLEOTIDE SEQUENCE [LARGE SCALE GENOMIC DNA]</scope>
    <source>
        <strain evidence="3 4">RIPI110</strain>
    </source>
</reference>
<dbReference type="SFLD" id="SFLDG00358">
    <property type="entry name" value="Main_(cytGST)"/>
    <property type="match status" value="1"/>
</dbReference>
<dbReference type="Gene3D" id="3.40.30.10">
    <property type="entry name" value="Glutaredoxin"/>
    <property type="match status" value="1"/>
</dbReference>
<dbReference type="CDD" id="cd03047">
    <property type="entry name" value="GST_N_2"/>
    <property type="match status" value="1"/>
</dbReference>
<dbReference type="GO" id="GO:0016740">
    <property type="term" value="F:transferase activity"/>
    <property type="evidence" value="ECO:0007669"/>
    <property type="project" value="UniProtKB-KW"/>
</dbReference>